<feature type="compositionally biased region" description="Polar residues" evidence="1">
    <location>
        <begin position="207"/>
        <end position="220"/>
    </location>
</feature>
<dbReference type="AlphaFoldDB" id="A0A4D6M6V4"/>
<dbReference type="InterPro" id="IPR058594">
    <property type="entry name" value="PB1-like_dom_pln"/>
</dbReference>
<evidence type="ECO:0000313" key="3">
    <source>
        <dbReference type="EMBL" id="QCD95896.1"/>
    </source>
</evidence>
<dbReference type="Pfam" id="PF26130">
    <property type="entry name" value="PB1-like"/>
    <property type="match status" value="1"/>
</dbReference>
<protein>
    <recommendedName>
        <fullName evidence="2">PB1-like domain-containing protein</fullName>
    </recommendedName>
</protein>
<dbReference type="EMBL" id="CP039350">
    <property type="protein sequence ID" value="QCD95896.1"/>
    <property type="molecule type" value="Genomic_DNA"/>
</dbReference>
<name>A0A4D6M6V4_VIGUN</name>
<dbReference type="Proteomes" id="UP000501690">
    <property type="component" value="Linkage Group LG6"/>
</dbReference>
<accession>A0A4D6M6V4</accession>
<feature type="compositionally biased region" description="Polar residues" evidence="1">
    <location>
        <begin position="230"/>
        <end position="241"/>
    </location>
</feature>
<feature type="compositionally biased region" description="Basic and acidic residues" evidence="1">
    <location>
        <begin position="148"/>
        <end position="178"/>
    </location>
</feature>
<sequence length="241" mass="26588">MGKFVRAKKKLVYVGGEKHRIHNVDPDMWSYFEAVNIVKEFKYVGEFKLWWKPIKGSINRDLKLLVLDKDAMELATYAEQSKDEVDIYVEHTITKTQNVEIVKLIEDVYKRQMESEVECEGTDKEVGVEFHGEVGVGNEGQGQQHNGEVGEGHEHNGEVGEGHEHSGEVGEGEDHNGKVGEGADIDEEGKQSSRRKGPAGTRIAPPMNTSKNSSTDNTPGARTRGMAPTLGSQPSSNNLTA</sequence>
<evidence type="ECO:0000259" key="2">
    <source>
        <dbReference type="Pfam" id="PF26130"/>
    </source>
</evidence>
<feature type="domain" description="PB1-like" evidence="2">
    <location>
        <begin position="1"/>
        <end position="91"/>
    </location>
</feature>
<proteinExistence type="predicted"/>
<keyword evidence="4" id="KW-1185">Reference proteome</keyword>
<evidence type="ECO:0000256" key="1">
    <source>
        <dbReference type="SAM" id="MobiDB-lite"/>
    </source>
</evidence>
<reference evidence="3 4" key="1">
    <citation type="submission" date="2019-04" db="EMBL/GenBank/DDBJ databases">
        <title>An improved genome assembly and genetic linkage map for asparagus bean, Vigna unguiculata ssp. sesquipedialis.</title>
        <authorList>
            <person name="Xia Q."/>
            <person name="Zhang R."/>
            <person name="Dong Y."/>
        </authorList>
    </citation>
    <scope>NUCLEOTIDE SEQUENCE [LARGE SCALE GENOMIC DNA]</scope>
    <source>
        <tissue evidence="3">Leaf</tissue>
    </source>
</reference>
<organism evidence="3 4">
    <name type="scientific">Vigna unguiculata</name>
    <name type="common">Cowpea</name>
    <dbReference type="NCBI Taxonomy" id="3917"/>
    <lineage>
        <taxon>Eukaryota</taxon>
        <taxon>Viridiplantae</taxon>
        <taxon>Streptophyta</taxon>
        <taxon>Embryophyta</taxon>
        <taxon>Tracheophyta</taxon>
        <taxon>Spermatophyta</taxon>
        <taxon>Magnoliopsida</taxon>
        <taxon>eudicotyledons</taxon>
        <taxon>Gunneridae</taxon>
        <taxon>Pentapetalae</taxon>
        <taxon>rosids</taxon>
        <taxon>fabids</taxon>
        <taxon>Fabales</taxon>
        <taxon>Fabaceae</taxon>
        <taxon>Papilionoideae</taxon>
        <taxon>50 kb inversion clade</taxon>
        <taxon>NPAAA clade</taxon>
        <taxon>indigoferoid/millettioid clade</taxon>
        <taxon>Phaseoleae</taxon>
        <taxon>Vigna</taxon>
    </lineage>
</organism>
<evidence type="ECO:0000313" key="4">
    <source>
        <dbReference type="Proteomes" id="UP000501690"/>
    </source>
</evidence>
<gene>
    <name evidence="3" type="ORF">DEO72_LG6g593</name>
</gene>
<feature type="region of interest" description="Disordered" evidence="1">
    <location>
        <begin position="134"/>
        <end position="241"/>
    </location>
</feature>